<dbReference type="EMBL" id="FQVM01000015">
    <property type="protein sequence ID" value="SHE86750.1"/>
    <property type="molecule type" value="Genomic_DNA"/>
</dbReference>
<reference evidence="1 2" key="1">
    <citation type="submission" date="2016-11" db="EMBL/GenBank/DDBJ databases">
        <authorList>
            <person name="Jaros S."/>
            <person name="Januszkiewicz K."/>
            <person name="Wedrychowicz H."/>
        </authorList>
    </citation>
    <scope>NUCLEOTIDE SEQUENCE [LARGE SCALE GENOMIC DNA]</scope>
    <source>
        <strain evidence="1 2">DSM 2631</strain>
    </source>
</reference>
<dbReference type="InterPro" id="IPR009097">
    <property type="entry name" value="Cyclic_Pdiesterase"/>
</dbReference>
<evidence type="ECO:0000313" key="1">
    <source>
        <dbReference type="EMBL" id="SHE86750.1"/>
    </source>
</evidence>
<dbReference type="Gene3D" id="3.90.1140.10">
    <property type="entry name" value="Cyclic phosphodiesterase"/>
    <property type="match status" value="1"/>
</dbReference>
<keyword evidence="2" id="KW-1185">Reference proteome</keyword>
<accession>A0A1M4WZW7</accession>
<name>A0A1M4WZW7_9CLOT</name>
<protein>
    <recommendedName>
        <fullName evidence="3">2'-5' RNA ligase</fullName>
    </recommendedName>
</protein>
<evidence type="ECO:0000313" key="2">
    <source>
        <dbReference type="Proteomes" id="UP000184035"/>
    </source>
</evidence>
<sequence length="182" mass="21617">MKYYLVALFDDESYKAIEPMQRTLSRKYKLHRNLPKLHIPLEIIENPNIEKLDPVLSKILKPYKRFKVELKDFVCIGEPYKSINLEVENRGYIKRLSRLINDTLKLHGFNVRSNVENSDLYISFVNSNQRDWKNRDNKNGNSNSKSKIESFYDTAKIDRIELWKSINNKKETIVLSYPLKSF</sequence>
<proteinExistence type="predicted"/>
<dbReference type="AlphaFoldDB" id="A0A1M4WZW7"/>
<evidence type="ECO:0008006" key="3">
    <source>
        <dbReference type="Google" id="ProtNLM"/>
    </source>
</evidence>
<gene>
    <name evidence="1" type="ORF">SAMN05443638_11512</name>
</gene>
<dbReference type="SUPFAM" id="SSF55144">
    <property type="entry name" value="LigT-like"/>
    <property type="match status" value="1"/>
</dbReference>
<dbReference type="Proteomes" id="UP000184035">
    <property type="component" value="Unassembled WGS sequence"/>
</dbReference>
<dbReference type="STRING" id="1533.SAMN05443638_11512"/>
<dbReference type="RefSeq" id="WP_072896236.1">
    <property type="nucleotide sequence ID" value="NZ_FQVM01000015.1"/>
</dbReference>
<dbReference type="OrthoDB" id="2112057at2"/>
<organism evidence="1 2">
    <name type="scientific">Clostridium fallax</name>
    <dbReference type="NCBI Taxonomy" id="1533"/>
    <lineage>
        <taxon>Bacteria</taxon>
        <taxon>Bacillati</taxon>
        <taxon>Bacillota</taxon>
        <taxon>Clostridia</taxon>
        <taxon>Eubacteriales</taxon>
        <taxon>Clostridiaceae</taxon>
        <taxon>Clostridium</taxon>
    </lineage>
</organism>